<dbReference type="EMBL" id="JACGXG010000001">
    <property type="protein sequence ID" value="MBA8850013.1"/>
    <property type="molecule type" value="Genomic_DNA"/>
</dbReference>
<evidence type="ECO:0000256" key="3">
    <source>
        <dbReference type="ARBA" id="ARBA00007931"/>
    </source>
</evidence>
<evidence type="ECO:0000256" key="11">
    <source>
        <dbReference type="ARBA" id="ARBA00023049"/>
    </source>
</evidence>
<sequence length="258" mass="27603">MSSSYKIALNYKGISLNFILTSVIFLGSGVALYQEATQSPVAVFAFVASGWIISLCLHEGAHALAAYLGGDRSVVSKGYLSLDPFAYAHPLMSFGLPIVYLMLGGIGLPGGAVSIDRRAVRNRHWGALISAAGPMANLVVLLVLCLPFVFGWAYAMENDDFWSAVAFLAALQASALVLNLLPIPGLDGFGILSPYLPEEMQEQAQAFAPLLGPLLVMLFLNKSVGLAIWNAVAALTTRLDIAPSYIFAGLSLFRFWVD</sequence>
<comment type="similarity">
    <text evidence="3">Belongs to the peptidase M50B family.</text>
</comment>
<feature type="transmembrane region" description="Helical" evidence="13">
    <location>
        <begin position="125"/>
        <end position="155"/>
    </location>
</feature>
<keyword evidence="10 13" id="KW-1133">Transmembrane helix</keyword>
<comment type="caution">
    <text evidence="14">The sequence shown here is derived from an EMBL/GenBank/DDBJ whole genome shotgun (WGS) entry which is preliminary data.</text>
</comment>
<organism evidence="14 15">
    <name type="scientific">Brucella intermedia</name>
    <dbReference type="NCBI Taxonomy" id="94625"/>
    <lineage>
        <taxon>Bacteria</taxon>
        <taxon>Pseudomonadati</taxon>
        <taxon>Pseudomonadota</taxon>
        <taxon>Alphaproteobacteria</taxon>
        <taxon>Hyphomicrobiales</taxon>
        <taxon>Brucellaceae</taxon>
        <taxon>Brucella/Ochrobactrum group</taxon>
        <taxon>Brucella</taxon>
    </lineage>
</organism>
<evidence type="ECO:0000256" key="8">
    <source>
        <dbReference type="ARBA" id="ARBA00022801"/>
    </source>
</evidence>
<feature type="transmembrane region" description="Helical" evidence="13">
    <location>
        <begin position="207"/>
        <end position="229"/>
    </location>
</feature>
<accession>A0ABR6AKN2</accession>
<keyword evidence="12 13" id="KW-0472">Membrane</keyword>
<evidence type="ECO:0000256" key="9">
    <source>
        <dbReference type="ARBA" id="ARBA00022833"/>
    </source>
</evidence>
<evidence type="ECO:0000256" key="1">
    <source>
        <dbReference type="ARBA" id="ARBA00001947"/>
    </source>
</evidence>
<proteinExistence type="inferred from homology"/>
<dbReference type="Proteomes" id="UP000578622">
    <property type="component" value="Unassembled WGS sequence"/>
</dbReference>
<gene>
    <name evidence="14" type="ORF">FHW20_000917</name>
</gene>
<evidence type="ECO:0000256" key="13">
    <source>
        <dbReference type="SAM" id="Phobius"/>
    </source>
</evidence>
<evidence type="ECO:0000256" key="2">
    <source>
        <dbReference type="ARBA" id="ARBA00004651"/>
    </source>
</evidence>
<dbReference type="PANTHER" id="PTHR35864">
    <property type="entry name" value="ZINC METALLOPROTEASE MJ0611-RELATED"/>
    <property type="match status" value="1"/>
</dbReference>
<feature type="transmembrane region" description="Helical" evidence="13">
    <location>
        <begin position="87"/>
        <end position="113"/>
    </location>
</feature>
<feature type="transmembrane region" description="Helical" evidence="13">
    <location>
        <begin position="41"/>
        <end position="67"/>
    </location>
</feature>
<evidence type="ECO:0000313" key="15">
    <source>
        <dbReference type="Proteomes" id="UP000578622"/>
    </source>
</evidence>
<keyword evidence="15" id="KW-1185">Reference proteome</keyword>
<evidence type="ECO:0000256" key="5">
    <source>
        <dbReference type="ARBA" id="ARBA00022670"/>
    </source>
</evidence>
<evidence type="ECO:0000256" key="4">
    <source>
        <dbReference type="ARBA" id="ARBA00022475"/>
    </source>
</evidence>
<keyword evidence="4" id="KW-1003">Cell membrane</keyword>
<reference evidence="14 15" key="1">
    <citation type="submission" date="2020-07" db="EMBL/GenBank/DDBJ databases">
        <title>Genomic Encyclopedia of Type Strains, Phase IV (KMG-V): Genome sequencing to study the core and pangenomes of soil and plant-associated prokaryotes.</title>
        <authorList>
            <person name="Whitman W."/>
        </authorList>
    </citation>
    <scope>NUCLEOTIDE SEQUENCE [LARGE SCALE GENOMIC DNA]</scope>
    <source>
        <strain evidence="14 15">RH4WT92</strain>
    </source>
</reference>
<evidence type="ECO:0000256" key="10">
    <source>
        <dbReference type="ARBA" id="ARBA00022989"/>
    </source>
</evidence>
<dbReference type="CDD" id="cd06158">
    <property type="entry name" value="S2P-M50_like_1"/>
    <property type="match status" value="1"/>
</dbReference>
<comment type="cofactor">
    <cofactor evidence="1">
        <name>Zn(2+)</name>
        <dbReference type="ChEBI" id="CHEBI:29105"/>
    </cofactor>
</comment>
<dbReference type="InterPro" id="IPR044537">
    <property type="entry name" value="Rip2-like"/>
</dbReference>
<keyword evidence="7" id="KW-0479">Metal-binding</keyword>
<keyword evidence="9" id="KW-0862">Zinc</keyword>
<keyword evidence="8" id="KW-0378">Hydrolase</keyword>
<dbReference type="PANTHER" id="PTHR35864:SF1">
    <property type="entry name" value="ZINC METALLOPROTEASE YWHC-RELATED"/>
    <property type="match status" value="1"/>
</dbReference>
<keyword evidence="6 13" id="KW-0812">Transmembrane</keyword>
<evidence type="ECO:0000313" key="14">
    <source>
        <dbReference type="EMBL" id="MBA8850013.1"/>
    </source>
</evidence>
<dbReference type="RefSeq" id="WP_182511473.1">
    <property type="nucleotide sequence ID" value="NZ_JACGXG010000001.1"/>
</dbReference>
<name>A0ABR6AKN2_9HYPH</name>
<evidence type="ECO:0000256" key="6">
    <source>
        <dbReference type="ARBA" id="ARBA00022692"/>
    </source>
</evidence>
<keyword evidence="5 14" id="KW-0645">Protease</keyword>
<dbReference type="GO" id="GO:0008233">
    <property type="term" value="F:peptidase activity"/>
    <property type="evidence" value="ECO:0007669"/>
    <property type="project" value="UniProtKB-KW"/>
</dbReference>
<dbReference type="InterPro" id="IPR052348">
    <property type="entry name" value="Metallopeptidase_M50B"/>
</dbReference>
<evidence type="ECO:0000256" key="12">
    <source>
        <dbReference type="ARBA" id="ARBA00023136"/>
    </source>
</evidence>
<comment type="subcellular location">
    <subcellularLocation>
        <location evidence="2">Cell membrane</location>
        <topology evidence="2">Multi-pass membrane protein</topology>
    </subcellularLocation>
</comment>
<protein>
    <submittedName>
        <fullName evidence="14">Zn-dependent protease</fullName>
    </submittedName>
</protein>
<feature type="transmembrane region" description="Helical" evidence="13">
    <location>
        <begin position="161"/>
        <end position="186"/>
    </location>
</feature>
<feature type="transmembrane region" description="Helical" evidence="13">
    <location>
        <begin position="14"/>
        <end position="34"/>
    </location>
</feature>
<dbReference type="GO" id="GO:0006508">
    <property type="term" value="P:proteolysis"/>
    <property type="evidence" value="ECO:0007669"/>
    <property type="project" value="UniProtKB-KW"/>
</dbReference>
<evidence type="ECO:0000256" key="7">
    <source>
        <dbReference type="ARBA" id="ARBA00022723"/>
    </source>
</evidence>
<keyword evidence="11" id="KW-0482">Metalloprotease</keyword>